<evidence type="ECO:0000256" key="4">
    <source>
        <dbReference type="ARBA" id="ARBA00022801"/>
    </source>
</evidence>
<comment type="similarity">
    <text evidence="1">Belongs to the Nudix hydrolase family.</text>
</comment>
<proteinExistence type="inferred from homology"/>
<accession>A0A3R7NQ35</accession>
<dbReference type="Pfam" id="PF00293">
    <property type="entry name" value="NUDIX"/>
    <property type="match status" value="1"/>
</dbReference>
<evidence type="ECO:0000313" key="9">
    <source>
        <dbReference type="Proteomes" id="UP000283509"/>
    </source>
</evidence>
<dbReference type="PANTHER" id="PTHR21340">
    <property type="entry name" value="DIADENOSINE 5,5-P1,P4-TETRAPHOSPHATE PYROPHOSPHOHYDROLASE MUTT"/>
    <property type="match status" value="1"/>
</dbReference>
<evidence type="ECO:0000256" key="5">
    <source>
        <dbReference type="ARBA" id="ARBA00032644"/>
    </source>
</evidence>
<evidence type="ECO:0000256" key="2">
    <source>
        <dbReference type="ARBA" id="ARBA00018911"/>
    </source>
</evidence>
<reference evidence="8 9" key="1">
    <citation type="submission" date="2018-04" db="EMBL/GenBank/DDBJ databases">
        <authorList>
            <person name="Zhang X."/>
            <person name="Yuan J."/>
            <person name="Li F."/>
            <person name="Xiang J."/>
        </authorList>
    </citation>
    <scope>NUCLEOTIDE SEQUENCE [LARGE SCALE GENOMIC DNA]</scope>
    <source>
        <tissue evidence="8">Muscle</tissue>
    </source>
</reference>
<keyword evidence="9" id="KW-1185">Reference proteome</keyword>
<dbReference type="STRING" id="6689.A0A3R7NQ35"/>
<dbReference type="GO" id="GO:0006754">
    <property type="term" value="P:ATP biosynthetic process"/>
    <property type="evidence" value="ECO:0007669"/>
    <property type="project" value="TreeGrafter"/>
</dbReference>
<organism evidence="8 9">
    <name type="scientific">Penaeus vannamei</name>
    <name type="common">Whiteleg shrimp</name>
    <name type="synonym">Litopenaeus vannamei</name>
    <dbReference type="NCBI Taxonomy" id="6689"/>
    <lineage>
        <taxon>Eukaryota</taxon>
        <taxon>Metazoa</taxon>
        <taxon>Ecdysozoa</taxon>
        <taxon>Arthropoda</taxon>
        <taxon>Crustacea</taxon>
        <taxon>Multicrustacea</taxon>
        <taxon>Malacostraca</taxon>
        <taxon>Eumalacostraca</taxon>
        <taxon>Eucarida</taxon>
        <taxon>Decapoda</taxon>
        <taxon>Dendrobranchiata</taxon>
        <taxon>Penaeoidea</taxon>
        <taxon>Penaeidae</taxon>
        <taxon>Penaeus</taxon>
    </lineage>
</organism>
<keyword evidence="4" id="KW-0378">Hydrolase</keyword>
<dbReference type="GO" id="GO:0003700">
    <property type="term" value="F:DNA-binding transcription factor activity"/>
    <property type="evidence" value="ECO:0007669"/>
    <property type="project" value="InterPro"/>
</dbReference>
<dbReference type="Gene3D" id="3.90.79.10">
    <property type="entry name" value="Nucleoside Triphosphate Pyrophosphohydrolase"/>
    <property type="match status" value="1"/>
</dbReference>
<comment type="caution">
    <text evidence="8">The sequence shown here is derived from an EMBL/GenBank/DDBJ whole genome shotgun (WGS) entry which is preliminary data.</text>
</comment>
<dbReference type="OrthoDB" id="276276at2759"/>
<dbReference type="InterPro" id="IPR020084">
    <property type="entry name" value="NUDIX_hydrolase_CS"/>
</dbReference>
<dbReference type="PROSITE" id="PS51462">
    <property type="entry name" value="NUDIX"/>
    <property type="match status" value="1"/>
</dbReference>
<dbReference type="InterPro" id="IPR000327">
    <property type="entry name" value="POU_dom"/>
</dbReference>
<protein>
    <recommendedName>
        <fullName evidence="2">Bis(5'-nucleosyl)-tetraphosphatase [asymmetrical]</fullName>
    </recommendedName>
    <alternativeName>
        <fullName evidence="5">Diadenosine 5',5'''-P1,P4-tetraphosphate asymmetrical hydrolase</fullName>
    </alternativeName>
</protein>
<feature type="domain" description="POU-specific" evidence="6">
    <location>
        <begin position="128"/>
        <end position="146"/>
    </location>
</feature>
<evidence type="ECO:0000256" key="3">
    <source>
        <dbReference type="ARBA" id="ARBA00022741"/>
    </source>
</evidence>
<dbReference type="InterPro" id="IPR051325">
    <property type="entry name" value="Nudix_hydrolase_domain"/>
</dbReference>
<dbReference type="PANTHER" id="PTHR21340:SF0">
    <property type="entry name" value="BIS(5'-NUCLEOSYL)-TETRAPHOSPHATASE [ASYMMETRICAL]"/>
    <property type="match status" value="1"/>
</dbReference>
<dbReference type="PRINTS" id="PR01405">
    <property type="entry name" value="TETRPHPHTASE"/>
</dbReference>
<dbReference type="GO" id="GO:0004081">
    <property type="term" value="F:bis(5'-nucleosyl)-tetraphosphatase (asymmetrical) activity"/>
    <property type="evidence" value="ECO:0007669"/>
    <property type="project" value="TreeGrafter"/>
</dbReference>
<dbReference type="EMBL" id="QCYY01003384">
    <property type="protein sequence ID" value="ROT63755.1"/>
    <property type="molecule type" value="Genomic_DNA"/>
</dbReference>
<dbReference type="Proteomes" id="UP000283509">
    <property type="component" value="Unassembled WGS sequence"/>
</dbReference>
<dbReference type="GO" id="GO:0000166">
    <property type="term" value="F:nucleotide binding"/>
    <property type="evidence" value="ECO:0007669"/>
    <property type="project" value="UniProtKB-KW"/>
</dbReference>
<feature type="domain" description="Nudix hydrolase" evidence="7">
    <location>
        <begin position="5"/>
        <end position="137"/>
    </location>
</feature>
<dbReference type="GO" id="GO:0006167">
    <property type="term" value="P:AMP biosynthetic process"/>
    <property type="evidence" value="ECO:0007669"/>
    <property type="project" value="TreeGrafter"/>
</dbReference>
<dbReference type="CDD" id="cd03428">
    <property type="entry name" value="NUDIX_Ap4A_Nudt2"/>
    <property type="match status" value="1"/>
</dbReference>
<dbReference type="InterPro" id="IPR015797">
    <property type="entry name" value="NUDIX_hydrolase-like_dom_sf"/>
</dbReference>
<dbReference type="InterPro" id="IPR003565">
    <property type="entry name" value="Tetra_PHTase"/>
</dbReference>
<keyword evidence="3" id="KW-0547">Nucleotide-binding</keyword>
<dbReference type="AlphaFoldDB" id="A0A3R7NQ35"/>
<gene>
    <name evidence="8" type="ORF">C7M84_018352</name>
</gene>
<evidence type="ECO:0000256" key="1">
    <source>
        <dbReference type="ARBA" id="ARBA00005582"/>
    </source>
</evidence>
<dbReference type="PROSITE" id="PS00893">
    <property type="entry name" value="NUDIX_BOX"/>
    <property type="match status" value="1"/>
</dbReference>
<reference evidence="8 9" key="2">
    <citation type="submission" date="2019-01" db="EMBL/GenBank/DDBJ databases">
        <title>The decoding of complex shrimp genome reveals the adaptation for benthos swimmer, frequently molting mechanism and breeding impact on genome.</title>
        <authorList>
            <person name="Sun Y."/>
            <person name="Gao Y."/>
            <person name="Yu Y."/>
        </authorList>
    </citation>
    <scope>NUCLEOTIDE SEQUENCE [LARGE SCALE GENOMIC DNA]</scope>
    <source>
        <tissue evidence="8">Muscle</tissue>
    </source>
</reference>
<name>A0A3R7NQ35_PENVA</name>
<dbReference type="InterPro" id="IPR000086">
    <property type="entry name" value="NUDIX_hydrolase_dom"/>
</dbReference>
<evidence type="ECO:0000259" key="6">
    <source>
        <dbReference type="PROSITE" id="PS51179"/>
    </source>
</evidence>
<evidence type="ECO:0000259" key="7">
    <source>
        <dbReference type="PROSITE" id="PS51462"/>
    </source>
</evidence>
<dbReference type="PROSITE" id="PS51179">
    <property type="entry name" value="POU_3"/>
    <property type="match status" value="1"/>
</dbReference>
<sequence>MSGLQELRAAGLVIYRCVATEIQYLLMQASYADHHWTPPKGHVDPGESDLETALRETQEEAGLSRNDFTLIDSFKKELKYEVRGKPKTVIYWLAELNNGSKEVTLSEEHQEYRWLPLAEASSLAKFPEMISTLEESEEFIKKYKQK</sequence>
<dbReference type="SUPFAM" id="SSF55811">
    <property type="entry name" value="Nudix"/>
    <property type="match status" value="1"/>
</dbReference>
<evidence type="ECO:0000313" key="8">
    <source>
        <dbReference type="EMBL" id="ROT63755.1"/>
    </source>
</evidence>